<accession>A0AA86TQW3</accession>
<dbReference type="AlphaFoldDB" id="A0AA86TQW3"/>
<proteinExistence type="predicted"/>
<feature type="compositionally biased region" description="Basic and acidic residues" evidence="1">
    <location>
        <begin position="70"/>
        <end position="79"/>
    </location>
</feature>
<dbReference type="Gramene" id="rna-AYBTSS11_LOCUS27637">
    <property type="protein sequence ID" value="CAJ1975512.1"/>
    <property type="gene ID" value="gene-AYBTSS11_LOCUS27637"/>
</dbReference>
<organism evidence="2 3">
    <name type="scientific">Sphenostylis stenocarpa</name>
    <dbReference type="NCBI Taxonomy" id="92480"/>
    <lineage>
        <taxon>Eukaryota</taxon>
        <taxon>Viridiplantae</taxon>
        <taxon>Streptophyta</taxon>
        <taxon>Embryophyta</taxon>
        <taxon>Tracheophyta</taxon>
        <taxon>Spermatophyta</taxon>
        <taxon>Magnoliopsida</taxon>
        <taxon>eudicotyledons</taxon>
        <taxon>Gunneridae</taxon>
        <taxon>Pentapetalae</taxon>
        <taxon>rosids</taxon>
        <taxon>fabids</taxon>
        <taxon>Fabales</taxon>
        <taxon>Fabaceae</taxon>
        <taxon>Papilionoideae</taxon>
        <taxon>50 kb inversion clade</taxon>
        <taxon>NPAAA clade</taxon>
        <taxon>indigoferoid/millettioid clade</taxon>
        <taxon>Phaseoleae</taxon>
        <taxon>Sphenostylis</taxon>
    </lineage>
</organism>
<dbReference type="Proteomes" id="UP001189624">
    <property type="component" value="Chromosome 9"/>
</dbReference>
<keyword evidence="3" id="KW-1185">Reference proteome</keyword>
<evidence type="ECO:0000313" key="3">
    <source>
        <dbReference type="Proteomes" id="UP001189624"/>
    </source>
</evidence>
<dbReference type="EMBL" id="OY731406">
    <property type="protein sequence ID" value="CAJ1975512.1"/>
    <property type="molecule type" value="Genomic_DNA"/>
</dbReference>
<feature type="region of interest" description="Disordered" evidence="1">
    <location>
        <begin position="1"/>
        <end position="23"/>
    </location>
</feature>
<feature type="region of interest" description="Disordered" evidence="1">
    <location>
        <begin position="43"/>
        <end position="86"/>
    </location>
</feature>
<gene>
    <name evidence="2" type="ORF">AYBTSS11_LOCUS27637</name>
</gene>
<sequence>MLFSSDEAQIQPDRDTVRKTQRGKTTFGVMGERNSLKLPRRAFNKNKVITPRKDTEPYDSAEVKGVNRSPEMDRGKRSASENSGVL</sequence>
<protein>
    <submittedName>
        <fullName evidence="2">Uncharacterized protein</fullName>
    </submittedName>
</protein>
<evidence type="ECO:0000313" key="2">
    <source>
        <dbReference type="EMBL" id="CAJ1975512.1"/>
    </source>
</evidence>
<name>A0AA86TQW3_9FABA</name>
<evidence type="ECO:0000256" key="1">
    <source>
        <dbReference type="SAM" id="MobiDB-lite"/>
    </source>
</evidence>
<reference evidence="2" key="1">
    <citation type="submission" date="2023-10" db="EMBL/GenBank/DDBJ databases">
        <authorList>
            <person name="Domelevo Entfellner J.-B."/>
        </authorList>
    </citation>
    <scope>NUCLEOTIDE SEQUENCE</scope>
</reference>